<keyword evidence="4" id="KW-1185">Reference proteome</keyword>
<keyword evidence="1" id="KW-0175">Coiled coil</keyword>
<sequence length="101" mass="12173">FELKFKEIQIRMWLWRRTRYIHIKYRPQSLSSISTLHQHRVAMAERLKMKEDELLCLKSKVNDLEEQLQVLSKRNIFRNRIVCVSVVLFVVLLFSLGKGEN</sequence>
<evidence type="ECO:0000313" key="3">
    <source>
        <dbReference type="EMBL" id="GER51716.1"/>
    </source>
</evidence>
<feature type="non-terminal residue" evidence="3">
    <location>
        <position position="1"/>
    </location>
</feature>
<evidence type="ECO:0000256" key="1">
    <source>
        <dbReference type="SAM" id="Coils"/>
    </source>
</evidence>
<evidence type="ECO:0000256" key="2">
    <source>
        <dbReference type="SAM" id="Phobius"/>
    </source>
</evidence>
<accession>A0A5A7R2U8</accession>
<dbReference type="EMBL" id="BKCP01009848">
    <property type="protein sequence ID" value="GER51716.1"/>
    <property type="molecule type" value="Genomic_DNA"/>
</dbReference>
<proteinExistence type="predicted"/>
<reference evidence="4" key="1">
    <citation type="journal article" date="2019" name="Curr. Biol.">
        <title>Genome Sequence of Striga asiatica Provides Insight into the Evolution of Plant Parasitism.</title>
        <authorList>
            <person name="Yoshida S."/>
            <person name="Kim S."/>
            <person name="Wafula E.K."/>
            <person name="Tanskanen J."/>
            <person name="Kim Y.M."/>
            <person name="Honaas L."/>
            <person name="Yang Z."/>
            <person name="Spallek T."/>
            <person name="Conn C.E."/>
            <person name="Ichihashi Y."/>
            <person name="Cheong K."/>
            <person name="Cui S."/>
            <person name="Der J.P."/>
            <person name="Gundlach H."/>
            <person name="Jiao Y."/>
            <person name="Hori C."/>
            <person name="Ishida J.K."/>
            <person name="Kasahara H."/>
            <person name="Kiba T."/>
            <person name="Kim M.S."/>
            <person name="Koo N."/>
            <person name="Laohavisit A."/>
            <person name="Lee Y.H."/>
            <person name="Lumba S."/>
            <person name="McCourt P."/>
            <person name="Mortimer J.C."/>
            <person name="Mutuku J.M."/>
            <person name="Nomura T."/>
            <person name="Sasaki-Sekimoto Y."/>
            <person name="Seto Y."/>
            <person name="Wang Y."/>
            <person name="Wakatake T."/>
            <person name="Sakakibara H."/>
            <person name="Demura T."/>
            <person name="Yamaguchi S."/>
            <person name="Yoneyama K."/>
            <person name="Manabe R.I."/>
            <person name="Nelson D.C."/>
            <person name="Schulman A.H."/>
            <person name="Timko M.P."/>
            <person name="dePamphilis C.W."/>
            <person name="Choi D."/>
            <person name="Shirasu K."/>
        </authorList>
    </citation>
    <scope>NUCLEOTIDE SEQUENCE [LARGE SCALE GENOMIC DNA]</scope>
    <source>
        <strain evidence="4">cv. UVA1</strain>
    </source>
</reference>
<dbReference type="Proteomes" id="UP000325081">
    <property type="component" value="Unassembled WGS sequence"/>
</dbReference>
<evidence type="ECO:0000313" key="4">
    <source>
        <dbReference type="Proteomes" id="UP000325081"/>
    </source>
</evidence>
<feature type="non-terminal residue" evidence="3">
    <location>
        <position position="101"/>
    </location>
</feature>
<dbReference type="AlphaFoldDB" id="A0A5A7R2U8"/>
<keyword evidence="2" id="KW-0812">Transmembrane</keyword>
<feature type="coiled-coil region" evidence="1">
    <location>
        <begin position="47"/>
        <end position="74"/>
    </location>
</feature>
<protein>
    <submittedName>
        <fullName evidence="3">Small GTP-binding protein</fullName>
    </submittedName>
</protein>
<keyword evidence="2" id="KW-0472">Membrane</keyword>
<name>A0A5A7R2U8_STRAF</name>
<comment type="caution">
    <text evidence="3">The sequence shown here is derived from an EMBL/GenBank/DDBJ whole genome shotgun (WGS) entry which is preliminary data.</text>
</comment>
<gene>
    <name evidence="3" type="ORF">STAS_29127</name>
</gene>
<organism evidence="3 4">
    <name type="scientific">Striga asiatica</name>
    <name type="common">Asiatic witchweed</name>
    <name type="synonym">Buchnera asiatica</name>
    <dbReference type="NCBI Taxonomy" id="4170"/>
    <lineage>
        <taxon>Eukaryota</taxon>
        <taxon>Viridiplantae</taxon>
        <taxon>Streptophyta</taxon>
        <taxon>Embryophyta</taxon>
        <taxon>Tracheophyta</taxon>
        <taxon>Spermatophyta</taxon>
        <taxon>Magnoliopsida</taxon>
        <taxon>eudicotyledons</taxon>
        <taxon>Gunneridae</taxon>
        <taxon>Pentapetalae</taxon>
        <taxon>asterids</taxon>
        <taxon>lamiids</taxon>
        <taxon>Lamiales</taxon>
        <taxon>Orobanchaceae</taxon>
        <taxon>Buchnereae</taxon>
        <taxon>Striga</taxon>
    </lineage>
</organism>
<feature type="transmembrane region" description="Helical" evidence="2">
    <location>
        <begin position="81"/>
        <end position="97"/>
    </location>
</feature>
<keyword evidence="2" id="KW-1133">Transmembrane helix</keyword>